<feature type="domain" description="Tyr recombinase" evidence="6">
    <location>
        <begin position="215"/>
        <end position="481"/>
    </location>
</feature>
<dbReference type="InterPro" id="IPR010998">
    <property type="entry name" value="Integrase_recombinase_N"/>
</dbReference>
<evidence type="ECO:0000259" key="6">
    <source>
        <dbReference type="PROSITE" id="PS51898"/>
    </source>
</evidence>
<dbReference type="InterPro" id="IPR002104">
    <property type="entry name" value="Integrase_catalytic"/>
</dbReference>
<dbReference type="InterPro" id="IPR004107">
    <property type="entry name" value="Integrase_SAM-like_N"/>
</dbReference>
<protein>
    <submittedName>
        <fullName evidence="7">Site-specific integrase</fullName>
    </submittedName>
</protein>
<keyword evidence="2" id="KW-0229">DNA integration</keyword>
<gene>
    <name evidence="7" type="ORF">WDS16_01355</name>
</gene>
<evidence type="ECO:0000256" key="4">
    <source>
        <dbReference type="ARBA" id="ARBA00023172"/>
    </source>
</evidence>
<feature type="region of interest" description="Disordered" evidence="5">
    <location>
        <begin position="1"/>
        <end position="51"/>
    </location>
</feature>
<feature type="compositionally biased region" description="Basic and acidic residues" evidence="5">
    <location>
        <begin position="1"/>
        <end position="16"/>
    </location>
</feature>
<dbReference type="RefSeq" id="WP_338889920.1">
    <property type="nucleotide sequence ID" value="NZ_CP147846.1"/>
</dbReference>
<evidence type="ECO:0000256" key="1">
    <source>
        <dbReference type="ARBA" id="ARBA00008857"/>
    </source>
</evidence>
<reference evidence="7 8" key="1">
    <citation type="submission" date="2024-03" db="EMBL/GenBank/DDBJ databases">
        <title>Natural products discovery in diverse microorganisms through a two-stage MS feature dereplication strategy.</title>
        <authorList>
            <person name="Zhang R."/>
        </authorList>
    </citation>
    <scope>NUCLEOTIDE SEQUENCE [LARGE SCALE GENOMIC DNA]</scope>
    <source>
        <strain evidence="7 8">18930</strain>
    </source>
</reference>
<organism evidence="7 8">
    <name type="scientific">Rhodococcus sovatensis</name>
    <dbReference type="NCBI Taxonomy" id="1805840"/>
    <lineage>
        <taxon>Bacteria</taxon>
        <taxon>Bacillati</taxon>
        <taxon>Actinomycetota</taxon>
        <taxon>Actinomycetes</taxon>
        <taxon>Mycobacteriales</taxon>
        <taxon>Nocardiaceae</taxon>
        <taxon>Rhodococcus</taxon>
    </lineage>
</organism>
<keyword evidence="3" id="KW-0238">DNA-binding</keyword>
<accession>A0ABZ2PJM8</accession>
<comment type="similarity">
    <text evidence="1">Belongs to the 'phage' integrase family.</text>
</comment>
<evidence type="ECO:0000313" key="7">
    <source>
        <dbReference type="EMBL" id="WXG69239.1"/>
    </source>
</evidence>
<dbReference type="PROSITE" id="PS51898">
    <property type="entry name" value="TYR_RECOMBINASE"/>
    <property type="match status" value="1"/>
</dbReference>
<feature type="compositionally biased region" description="Basic and acidic residues" evidence="5">
    <location>
        <begin position="24"/>
        <end position="35"/>
    </location>
</feature>
<dbReference type="Gene3D" id="1.10.150.130">
    <property type="match status" value="1"/>
</dbReference>
<dbReference type="InterPro" id="IPR013762">
    <property type="entry name" value="Integrase-like_cat_sf"/>
</dbReference>
<evidence type="ECO:0000256" key="5">
    <source>
        <dbReference type="SAM" id="MobiDB-lite"/>
    </source>
</evidence>
<dbReference type="PANTHER" id="PTHR30349:SF64">
    <property type="entry name" value="PROPHAGE INTEGRASE INTD-RELATED"/>
    <property type="match status" value="1"/>
</dbReference>
<keyword evidence="4" id="KW-0233">DNA recombination</keyword>
<dbReference type="SUPFAM" id="SSF56349">
    <property type="entry name" value="DNA breaking-rejoining enzymes"/>
    <property type="match status" value="2"/>
</dbReference>
<evidence type="ECO:0000256" key="2">
    <source>
        <dbReference type="ARBA" id="ARBA00022908"/>
    </source>
</evidence>
<dbReference type="PANTHER" id="PTHR30349">
    <property type="entry name" value="PHAGE INTEGRASE-RELATED"/>
    <property type="match status" value="1"/>
</dbReference>
<dbReference type="EMBL" id="CP147846">
    <property type="protein sequence ID" value="WXG69239.1"/>
    <property type="molecule type" value="Genomic_DNA"/>
</dbReference>
<dbReference type="InterPro" id="IPR011010">
    <property type="entry name" value="DNA_brk_join_enz"/>
</dbReference>
<evidence type="ECO:0000256" key="3">
    <source>
        <dbReference type="ARBA" id="ARBA00023125"/>
    </source>
</evidence>
<dbReference type="Pfam" id="PF14659">
    <property type="entry name" value="Phage_int_SAM_3"/>
    <property type="match status" value="1"/>
</dbReference>
<dbReference type="Proteomes" id="UP001432000">
    <property type="component" value="Chromosome"/>
</dbReference>
<dbReference type="Gene3D" id="1.10.443.10">
    <property type="entry name" value="Intergrase catalytic core"/>
    <property type="match status" value="1"/>
</dbReference>
<evidence type="ECO:0000313" key="8">
    <source>
        <dbReference type="Proteomes" id="UP001432000"/>
    </source>
</evidence>
<proteinExistence type="inferred from homology"/>
<name>A0ABZ2PJM8_9NOCA</name>
<sequence>MPHIEKAETKRTKDGKPVPSYRVRWTEKARDEHGRPIPFNPGRPDGRAKEVNRQRTFRSKEAAQEYCDELNAQRHKVVAASPSELRKLGDQALGYFAHQYFEGLAGAVKPRYARETEAVYKRYIADAFATRAVASITAADIRRFRADLLSPRPKRSYRPDEPVEMVTLARTTIKPAYDVLRRILDVAVVDGAIPANPVHSVPLGRTTIDADTPEFEPRPLTAEQVGAVTDHIARVQGYPIYALAVTTSAYSGLRAGELAGLNVGDVGLPEVEGRNGFLRVTRTRRAVRGGFETGTPKSKRSRRAVPIDAWLADDLRRYLSEVHPFGNPDHADYDPNAPLFPGRYATGETMPDGLTQDAIRPERAAVVDPEVRRKNGAADRRNATYDPTVTCIRPAPSEGYKWSVPINPGNVADHYFEPALRAVGLPHSRWHDLRHTFAVMSLSAGEHYMQVSKWLGHASYVTTLNVYADYIAENEGGKQAPLTRPLAEPARQQPAPQASNVVPLFGRRLG</sequence>
<keyword evidence="8" id="KW-1185">Reference proteome</keyword>
<dbReference type="InterPro" id="IPR050090">
    <property type="entry name" value="Tyrosine_recombinase_XerCD"/>
</dbReference>